<organism evidence="1">
    <name type="scientific">Anguilla anguilla</name>
    <name type="common">European freshwater eel</name>
    <name type="synonym">Muraena anguilla</name>
    <dbReference type="NCBI Taxonomy" id="7936"/>
    <lineage>
        <taxon>Eukaryota</taxon>
        <taxon>Metazoa</taxon>
        <taxon>Chordata</taxon>
        <taxon>Craniata</taxon>
        <taxon>Vertebrata</taxon>
        <taxon>Euteleostomi</taxon>
        <taxon>Actinopterygii</taxon>
        <taxon>Neopterygii</taxon>
        <taxon>Teleostei</taxon>
        <taxon>Anguilliformes</taxon>
        <taxon>Anguillidae</taxon>
        <taxon>Anguilla</taxon>
    </lineage>
</organism>
<sequence length="23" mass="2822">MRTLRVWSVCFCHFSVNFFLCLL</sequence>
<reference evidence="1" key="2">
    <citation type="journal article" date="2015" name="Fish Shellfish Immunol.">
        <title>Early steps in the European eel (Anguilla anguilla)-Vibrio vulnificus interaction in the gills: Role of the RtxA13 toxin.</title>
        <authorList>
            <person name="Callol A."/>
            <person name="Pajuelo D."/>
            <person name="Ebbesson L."/>
            <person name="Teles M."/>
            <person name="MacKenzie S."/>
            <person name="Amaro C."/>
        </authorList>
    </citation>
    <scope>NUCLEOTIDE SEQUENCE</scope>
</reference>
<accession>A0A0E9W3M9</accession>
<proteinExistence type="predicted"/>
<name>A0A0E9W3M9_ANGAN</name>
<protein>
    <submittedName>
        <fullName evidence="1">Uncharacterized protein</fullName>
    </submittedName>
</protein>
<dbReference type="AlphaFoldDB" id="A0A0E9W3M9"/>
<dbReference type="EMBL" id="GBXM01024387">
    <property type="protein sequence ID" value="JAH84190.1"/>
    <property type="molecule type" value="Transcribed_RNA"/>
</dbReference>
<reference evidence="1" key="1">
    <citation type="submission" date="2014-11" db="EMBL/GenBank/DDBJ databases">
        <authorList>
            <person name="Amaro Gonzalez C."/>
        </authorList>
    </citation>
    <scope>NUCLEOTIDE SEQUENCE</scope>
</reference>
<evidence type="ECO:0000313" key="1">
    <source>
        <dbReference type="EMBL" id="JAH84190.1"/>
    </source>
</evidence>